<dbReference type="SUPFAM" id="SSF52096">
    <property type="entry name" value="ClpP/crotonase"/>
    <property type="match status" value="1"/>
</dbReference>
<dbReference type="InterPro" id="IPR029045">
    <property type="entry name" value="ClpP/crotonase-like_dom_sf"/>
</dbReference>
<dbReference type="Gene3D" id="3.90.226.10">
    <property type="entry name" value="2-enoyl-CoA Hydratase, Chain A, domain 1"/>
    <property type="match status" value="1"/>
</dbReference>
<dbReference type="GO" id="GO:0006635">
    <property type="term" value="P:fatty acid beta-oxidation"/>
    <property type="evidence" value="ECO:0007669"/>
    <property type="project" value="TreeGrafter"/>
</dbReference>
<dbReference type="CDD" id="cd06558">
    <property type="entry name" value="crotonase-like"/>
    <property type="match status" value="1"/>
</dbReference>
<dbReference type="InterPro" id="IPR001753">
    <property type="entry name" value="Enoyl-CoA_hydra/iso"/>
</dbReference>
<keyword evidence="2" id="KW-1185">Reference proteome</keyword>
<dbReference type="Proteomes" id="UP000198744">
    <property type="component" value="Unassembled WGS sequence"/>
</dbReference>
<evidence type="ECO:0000313" key="2">
    <source>
        <dbReference type="Proteomes" id="UP000198744"/>
    </source>
</evidence>
<gene>
    <name evidence="1" type="ORF">SAMN04489760_11124</name>
</gene>
<dbReference type="EMBL" id="FOBS01000011">
    <property type="protein sequence ID" value="SEM34363.1"/>
    <property type="molecule type" value="Genomic_DNA"/>
</dbReference>
<dbReference type="OrthoDB" id="5365311at2"/>
<dbReference type="AlphaFoldDB" id="A0A1H7XL35"/>
<proteinExistence type="predicted"/>
<dbReference type="RefSeq" id="WP_093883368.1">
    <property type="nucleotide sequence ID" value="NZ_FOBS01000011.1"/>
</dbReference>
<dbReference type="PANTHER" id="PTHR11941:SF54">
    <property type="entry name" value="ENOYL-COA HYDRATASE, MITOCHONDRIAL"/>
    <property type="match status" value="1"/>
</dbReference>
<dbReference type="PANTHER" id="PTHR11941">
    <property type="entry name" value="ENOYL-COA HYDRATASE-RELATED"/>
    <property type="match status" value="1"/>
</dbReference>
<dbReference type="GO" id="GO:0003824">
    <property type="term" value="F:catalytic activity"/>
    <property type="evidence" value="ECO:0007669"/>
    <property type="project" value="UniProtKB-ARBA"/>
</dbReference>
<protein>
    <submittedName>
        <fullName evidence="1">Enoyl-CoA hydratase</fullName>
    </submittedName>
</protein>
<reference evidence="1 2" key="1">
    <citation type="submission" date="2016-10" db="EMBL/GenBank/DDBJ databases">
        <authorList>
            <person name="de Groot N.N."/>
        </authorList>
    </citation>
    <scope>NUCLEOTIDE SEQUENCE [LARGE SCALE GENOMIC DNA]</scope>
    <source>
        <strain evidence="1 2">DSM 8423</strain>
    </source>
</reference>
<name>A0A1H7XL35_9BACT</name>
<evidence type="ECO:0000313" key="1">
    <source>
        <dbReference type="EMBL" id="SEM34363.1"/>
    </source>
</evidence>
<accession>A0A1H7XL35</accession>
<organism evidence="1 2">
    <name type="scientific">Syntrophus gentianae</name>
    <dbReference type="NCBI Taxonomy" id="43775"/>
    <lineage>
        <taxon>Bacteria</taxon>
        <taxon>Pseudomonadati</taxon>
        <taxon>Thermodesulfobacteriota</taxon>
        <taxon>Syntrophia</taxon>
        <taxon>Syntrophales</taxon>
        <taxon>Syntrophaceae</taxon>
        <taxon>Syntrophus</taxon>
    </lineage>
</organism>
<dbReference type="STRING" id="43775.SAMN04489760_11124"/>
<sequence>MPYQTIIVEKMDGSAIITLNRPREMNAVSLGMRRELMDAFTVLEKDRSVNTMILTGGGFVFSAGTDIREMAELDDDEVADYLTSIKQCLTALYTFKKPVIAAVGGIAMGEGLNLITVCDIVIASESAIFSHPEIKLFGVNPLFHVLRDIVGTNKAKEMTMLAEPVGAMEAFRIGLANKVATLENFMGEAIAMAKELSNRSPEVLQALKRICNLTSSMDKLSSLDLEYDACEYFLSKKERKDYMEKFRGEVKKRKGT</sequence>
<dbReference type="Pfam" id="PF00378">
    <property type="entry name" value="ECH_1"/>
    <property type="match status" value="1"/>
</dbReference>